<gene>
    <name evidence="2" type="ORF">AB1207_04130</name>
</gene>
<accession>A0ABV3P321</accession>
<dbReference type="PANTHER" id="PTHR36842">
    <property type="entry name" value="PROTEIN TOLB HOMOLOG"/>
    <property type="match status" value="1"/>
</dbReference>
<dbReference type="RefSeq" id="WP_367636511.1">
    <property type="nucleotide sequence ID" value="NZ_JBFNQN010000002.1"/>
</dbReference>
<proteinExistence type="inferred from homology"/>
<sequence>MEVGRGGGHGPGGFIVRALGATLGVVVLSTSLLVTAGSASAQDRPGPLLAYTGVSAGRVDGLDVVDTGTGRQWRVADGLTHDASWSPDGSRIAWIAYGSGGGTDDLGRVQVAAADGSGRTQVDDAGDSRSLAWSPDGTLAWFHRSAWNPTDCSAADRLRRPDLVLRGVDGTTRTFGTVAPTADGLQFSPDGATVAWRERGDDVCAAAGTRLVVADVATGRQTVVAGAEDTTGLSFSPDSTTLAASRATADGGDVVLVDLATRTARTVVTPEAGETFPVFVGDGTDLAVVRTTPTDRTLSVVDRSGVPVRDLAEPPEFVEALVASTDRTSVLVAGRSLPSADGAVQDTQLWRQPLDGAAATALAGNGRAAVFEAAVSFRSADAPHLERRQRPRR</sequence>
<organism evidence="2 3">
    <name type="scientific">Kineococcus endophyticus</name>
    <dbReference type="NCBI Taxonomy" id="1181883"/>
    <lineage>
        <taxon>Bacteria</taxon>
        <taxon>Bacillati</taxon>
        <taxon>Actinomycetota</taxon>
        <taxon>Actinomycetes</taxon>
        <taxon>Kineosporiales</taxon>
        <taxon>Kineosporiaceae</taxon>
        <taxon>Kineococcus</taxon>
    </lineage>
</organism>
<comment type="caution">
    <text evidence="2">The sequence shown here is derived from an EMBL/GenBank/DDBJ whole genome shotgun (WGS) entry which is preliminary data.</text>
</comment>
<name>A0ABV3P321_9ACTN</name>
<dbReference type="Pfam" id="PF07676">
    <property type="entry name" value="PD40"/>
    <property type="match status" value="1"/>
</dbReference>
<dbReference type="InterPro" id="IPR015943">
    <property type="entry name" value="WD40/YVTN_repeat-like_dom_sf"/>
</dbReference>
<dbReference type="SUPFAM" id="SSF82171">
    <property type="entry name" value="DPP6 N-terminal domain-like"/>
    <property type="match status" value="1"/>
</dbReference>
<dbReference type="PANTHER" id="PTHR36842:SF1">
    <property type="entry name" value="PROTEIN TOLB"/>
    <property type="match status" value="1"/>
</dbReference>
<dbReference type="InterPro" id="IPR011659">
    <property type="entry name" value="WD40"/>
</dbReference>
<dbReference type="EMBL" id="JBFNQN010000002">
    <property type="protein sequence ID" value="MEW9263927.1"/>
    <property type="molecule type" value="Genomic_DNA"/>
</dbReference>
<reference evidence="2 3" key="1">
    <citation type="submission" date="2024-07" db="EMBL/GenBank/DDBJ databases">
        <authorList>
            <person name="Thanompreechachai J."/>
            <person name="Duangmal K."/>
        </authorList>
    </citation>
    <scope>NUCLEOTIDE SEQUENCE [LARGE SCALE GENOMIC DNA]</scope>
    <source>
        <strain evidence="2 3">KCTC 19886</strain>
    </source>
</reference>
<evidence type="ECO:0008006" key="4">
    <source>
        <dbReference type="Google" id="ProtNLM"/>
    </source>
</evidence>
<keyword evidence="3" id="KW-1185">Reference proteome</keyword>
<comment type="similarity">
    <text evidence="1">Belongs to the TolB family.</text>
</comment>
<evidence type="ECO:0000313" key="2">
    <source>
        <dbReference type="EMBL" id="MEW9263927.1"/>
    </source>
</evidence>
<dbReference type="Gene3D" id="2.120.10.30">
    <property type="entry name" value="TolB, C-terminal domain"/>
    <property type="match status" value="1"/>
</dbReference>
<evidence type="ECO:0000256" key="1">
    <source>
        <dbReference type="ARBA" id="ARBA00009820"/>
    </source>
</evidence>
<evidence type="ECO:0000313" key="3">
    <source>
        <dbReference type="Proteomes" id="UP001555826"/>
    </source>
</evidence>
<dbReference type="InterPro" id="IPR011042">
    <property type="entry name" value="6-blade_b-propeller_TolB-like"/>
</dbReference>
<protein>
    <recommendedName>
        <fullName evidence="4">WD40 repeat protein</fullName>
    </recommendedName>
</protein>
<dbReference type="Gene3D" id="2.130.10.10">
    <property type="entry name" value="YVTN repeat-like/Quinoprotein amine dehydrogenase"/>
    <property type="match status" value="1"/>
</dbReference>
<dbReference type="Proteomes" id="UP001555826">
    <property type="component" value="Unassembled WGS sequence"/>
</dbReference>